<dbReference type="InterPro" id="IPR026337">
    <property type="entry name" value="AKG_HExxH"/>
</dbReference>
<evidence type="ECO:0000313" key="2">
    <source>
        <dbReference type="EMBL" id="ATY31073.1"/>
    </source>
</evidence>
<sequence>MPDLPRAQYLRRRLSPPSLRVRRRLRSPLGMVRGHTPAVRSSAQPPRGAARRDPVAARGARQPFGGHRRRSGMTAPRLDLPVGAMPDANRIYQAAEVLDWNGASGAQIHRDYVLFLADQLGVALAQVPKPVADRLRGALDTLPDQNWLRLVTAPRITYRLLWPSRHSAADIADALGAALAVEKARANAGAATDKAFSPPPQTLWSAVGDGWLGPDGGFVAGPALPGLPPLDFFSPHALAIDIDGEIDEVDVPRSPYPSAETRQILSLLSDVRERLVTTNPRIAGFVEAFTKSLVLQQDPQAPDLFSTGSSAQYVGRSVMGNPHLSKVDSALLAEGLVHEAIHSLLYMSERLEPWVNNEEVYGPELRTRSEWTGNPLPLRSYLQACFVWYGLAMFWAQAFARGTFEAERARARLEQALRGFLKGHVLDQVRPFAEHINSEVLDTIDTLQGRVRDAL</sequence>
<feature type="compositionally biased region" description="Basic residues" evidence="1">
    <location>
        <begin position="9"/>
        <end position="26"/>
    </location>
</feature>
<proteinExistence type="predicted"/>
<dbReference type="AlphaFoldDB" id="A0A2K8MB25"/>
<accession>A0A2K8MB25</accession>
<dbReference type="KEGG" id="sphc:CVN68_02970"/>
<organism evidence="2 3">
    <name type="scientific">Sphingomonas psychrotolerans</name>
    <dbReference type="NCBI Taxonomy" id="1327635"/>
    <lineage>
        <taxon>Bacteria</taxon>
        <taxon>Pseudomonadati</taxon>
        <taxon>Pseudomonadota</taxon>
        <taxon>Alphaproteobacteria</taxon>
        <taxon>Sphingomonadales</taxon>
        <taxon>Sphingomonadaceae</taxon>
        <taxon>Sphingomonas</taxon>
    </lineage>
</organism>
<protein>
    <recommendedName>
        <fullName evidence="4">HEXXH motif domain-containing protein</fullName>
    </recommendedName>
</protein>
<reference evidence="2 3" key="1">
    <citation type="submission" date="2017-11" db="EMBL/GenBank/DDBJ databases">
        <title>Complete genome sequence of Sphingomonas sp. Strain Cra20, a psychrotolerant potential plant growth promoting rhizobacteria.</title>
        <authorList>
            <person name="Luo Y."/>
        </authorList>
    </citation>
    <scope>NUCLEOTIDE SEQUENCE [LARGE SCALE GENOMIC DNA]</scope>
    <source>
        <strain evidence="2 3">Cra20</strain>
    </source>
</reference>
<evidence type="ECO:0000256" key="1">
    <source>
        <dbReference type="SAM" id="MobiDB-lite"/>
    </source>
</evidence>
<dbReference type="NCBIfam" id="TIGR04267">
    <property type="entry name" value="mod_HExxH"/>
    <property type="match status" value="1"/>
</dbReference>
<gene>
    <name evidence="2" type="ORF">CVN68_02970</name>
</gene>
<name>A0A2K8MB25_9SPHN</name>
<feature type="region of interest" description="Disordered" evidence="1">
    <location>
        <begin position="1"/>
        <end position="79"/>
    </location>
</feature>
<dbReference type="Proteomes" id="UP000229081">
    <property type="component" value="Chromosome"/>
</dbReference>
<dbReference type="EMBL" id="CP024923">
    <property type="protein sequence ID" value="ATY31073.1"/>
    <property type="molecule type" value="Genomic_DNA"/>
</dbReference>
<evidence type="ECO:0000313" key="3">
    <source>
        <dbReference type="Proteomes" id="UP000229081"/>
    </source>
</evidence>
<evidence type="ECO:0008006" key="4">
    <source>
        <dbReference type="Google" id="ProtNLM"/>
    </source>
</evidence>
<keyword evidence="3" id="KW-1185">Reference proteome</keyword>